<sequence length="236" mass="25644">MTDRDLNDGRDEHGHPVETAENGDTRVAGGPAGEGGYEENRYEEERRYDEDGDDAGRDRTGTGEFGRTEAEAGTGERAGETSTDEVSADERADERTGEDRNDDDRTDDRTDEYADETSADAPAEASAETSTETAAGIPSDPAGESPIERILDPAEADRFKDRWHDLQSAFVDDPGDAVQRAGDLTDEVVDALTQALAKHKATLDDSWTGGDSPSDTEKLRLALRGYRQFLDRILAS</sequence>
<keyword evidence="3" id="KW-1185">Reference proteome</keyword>
<feature type="compositionally biased region" description="Basic and acidic residues" evidence="1">
    <location>
        <begin position="1"/>
        <end position="18"/>
    </location>
</feature>
<feature type="compositionally biased region" description="Basic and acidic residues" evidence="1">
    <location>
        <begin position="38"/>
        <end position="70"/>
    </location>
</feature>
<comment type="caution">
    <text evidence="2">The sequence shown here is derived from an EMBL/GenBank/DDBJ whole genome shotgun (WGS) entry which is preliminary data.</text>
</comment>
<protein>
    <submittedName>
        <fullName evidence="2">Uncharacterized protein</fullName>
    </submittedName>
</protein>
<reference evidence="2 3" key="1">
    <citation type="submission" date="2021-07" db="EMBL/GenBank/DDBJ databases">
        <title>Actinomadura sp. PM05-2 isolated from lichen.</title>
        <authorList>
            <person name="Somphong A."/>
            <person name="Phongsopitanun W."/>
            <person name="Tanasupawat S."/>
            <person name="Peongsungnone V."/>
        </authorList>
    </citation>
    <scope>NUCLEOTIDE SEQUENCE [LARGE SCALE GENOMIC DNA]</scope>
    <source>
        <strain evidence="2 3">PM05-2</strain>
    </source>
</reference>
<dbReference type="EMBL" id="JAIBOA010000030">
    <property type="protein sequence ID" value="MBW8487129.1"/>
    <property type="molecule type" value="Genomic_DNA"/>
</dbReference>
<feature type="compositionally biased region" description="Low complexity" evidence="1">
    <location>
        <begin position="119"/>
        <end position="135"/>
    </location>
</feature>
<evidence type="ECO:0000313" key="3">
    <source>
        <dbReference type="Proteomes" id="UP000774570"/>
    </source>
</evidence>
<organism evidence="2 3">
    <name type="scientific">Actinomadura parmotrematis</name>
    <dbReference type="NCBI Taxonomy" id="2864039"/>
    <lineage>
        <taxon>Bacteria</taxon>
        <taxon>Bacillati</taxon>
        <taxon>Actinomycetota</taxon>
        <taxon>Actinomycetes</taxon>
        <taxon>Streptosporangiales</taxon>
        <taxon>Thermomonosporaceae</taxon>
        <taxon>Actinomadura</taxon>
    </lineage>
</organism>
<feature type="region of interest" description="Disordered" evidence="1">
    <location>
        <begin position="1"/>
        <end position="156"/>
    </location>
</feature>
<feature type="compositionally biased region" description="Basic and acidic residues" evidence="1">
    <location>
        <begin position="88"/>
        <end position="112"/>
    </location>
</feature>
<proteinExistence type="predicted"/>
<dbReference type="RefSeq" id="WP_220170363.1">
    <property type="nucleotide sequence ID" value="NZ_JAIBOA010000030.1"/>
</dbReference>
<accession>A0ABS7G330</accession>
<dbReference type="Proteomes" id="UP000774570">
    <property type="component" value="Unassembled WGS sequence"/>
</dbReference>
<gene>
    <name evidence="2" type="ORF">K1Y72_32510</name>
</gene>
<name>A0ABS7G330_9ACTN</name>
<feature type="compositionally biased region" description="Basic and acidic residues" evidence="1">
    <location>
        <begin position="146"/>
        <end position="156"/>
    </location>
</feature>
<evidence type="ECO:0000256" key="1">
    <source>
        <dbReference type="SAM" id="MobiDB-lite"/>
    </source>
</evidence>
<evidence type="ECO:0000313" key="2">
    <source>
        <dbReference type="EMBL" id="MBW8487129.1"/>
    </source>
</evidence>